<sequence>MNYFKKTSLLFLALLVSVTTFAQGNFEKMGMQAFLKYDYKTAAAQLEKVDSNGPNYANVLKTLGYSYFQCGDFEKAITAYSNLIVLKPNDYSAYYYRGKARLNIANAPKESLNQMRESFYTSAIKDFTKGIEINGEEDTQILQNRGIAYKDYAIFKSYKIKKATEKAACLAIFNNATNDFKKVLTLQPSRKDIIDLMDYVKAQVTSLK</sequence>
<evidence type="ECO:0000313" key="4">
    <source>
        <dbReference type="Proteomes" id="UP000292884"/>
    </source>
</evidence>
<evidence type="ECO:0000313" key="3">
    <source>
        <dbReference type="EMBL" id="TCC89507.1"/>
    </source>
</evidence>
<keyword evidence="4" id="KW-1185">Reference proteome</keyword>
<feature type="chain" id="PRO_5020796223" evidence="2">
    <location>
        <begin position="23"/>
        <end position="208"/>
    </location>
</feature>
<evidence type="ECO:0000256" key="1">
    <source>
        <dbReference type="PROSITE-ProRule" id="PRU00339"/>
    </source>
</evidence>
<protein>
    <submittedName>
        <fullName evidence="3">Tetratricopeptide repeat protein</fullName>
    </submittedName>
</protein>
<dbReference type="InterPro" id="IPR019734">
    <property type="entry name" value="TPR_rpt"/>
</dbReference>
<dbReference type="Pfam" id="PF13414">
    <property type="entry name" value="TPR_11"/>
    <property type="match status" value="1"/>
</dbReference>
<dbReference type="Proteomes" id="UP000292884">
    <property type="component" value="Unassembled WGS sequence"/>
</dbReference>
<feature type="signal peptide" evidence="2">
    <location>
        <begin position="1"/>
        <end position="22"/>
    </location>
</feature>
<reference evidence="3 4" key="1">
    <citation type="submission" date="2019-02" db="EMBL/GenBank/DDBJ databases">
        <title>Pedobacter sp. RP-1-13 sp. nov., isolated from Arctic soil.</title>
        <authorList>
            <person name="Dahal R.H."/>
        </authorList>
    </citation>
    <scope>NUCLEOTIDE SEQUENCE [LARGE SCALE GENOMIC DNA]</scope>
    <source>
        <strain evidence="3 4">RP-1-13</strain>
    </source>
</reference>
<organism evidence="3 4">
    <name type="scientific">Pedobacter frigiditerrae</name>
    <dbReference type="NCBI Taxonomy" id="2530452"/>
    <lineage>
        <taxon>Bacteria</taxon>
        <taxon>Pseudomonadati</taxon>
        <taxon>Bacteroidota</taxon>
        <taxon>Sphingobacteriia</taxon>
        <taxon>Sphingobacteriales</taxon>
        <taxon>Sphingobacteriaceae</taxon>
        <taxon>Pedobacter</taxon>
    </lineage>
</organism>
<dbReference type="PROSITE" id="PS50005">
    <property type="entry name" value="TPR"/>
    <property type="match status" value="1"/>
</dbReference>
<comment type="caution">
    <text evidence="3">The sequence shown here is derived from an EMBL/GenBank/DDBJ whole genome shotgun (WGS) entry which is preliminary data.</text>
</comment>
<dbReference type="AlphaFoldDB" id="A0A4R0MS81"/>
<dbReference type="SMART" id="SM00028">
    <property type="entry name" value="TPR"/>
    <property type="match status" value="1"/>
</dbReference>
<dbReference type="EMBL" id="SJSK01000004">
    <property type="protein sequence ID" value="TCC89507.1"/>
    <property type="molecule type" value="Genomic_DNA"/>
</dbReference>
<feature type="repeat" description="TPR" evidence="1">
    <location>
        <begin position="57"/>
        <end position="90"/>
    </location>
</feature>
<keyword evidence="1" id="KW-0802">TPR repeat</keyword>
<keyword evidence="2" id="KW-0732">Signal</keyword>
<dbReference type="SUPFAM" id="SSF48452">
    <property type="entry name" value="TPR-like"/>
    <property type="match status" value="1"/>
</dbReference>
<gene>
    <name evidence="3" type="ORF">EZ428_17605</name>
</gene>
<evidence type="ECO:0000256" key="2">
    <source>
        <dbReference type="SAM" id="SignalP"/>
    </source>
</evidence>
<dbReference type="OrthoDB" id="789632at2"/>
<name>A0A4R0MS81_9SPHI</name>
<dbReference type="InterPro" id="IPR011990">
    <property type="entry name" value="TPR-like_helical_dom_sf"/>
</dbReference>
<dbReference type="Gene3D" id="1.25.40.10">
    <property type="entry name" value="Tetratricopeptide repeat domain"/>
    <property type="match status" value="2"/>
</dbReference>
<proteinExistence type="predicted"/>
<dbReference type="RefSeq" id="WP_131554494.1">
    <property type="nucleotide sequence ID" value="NZ_SJSK01000004.1"/>
</dbReference>
<accession>A0A4R0MS81</accession>